<dbReference type="AlphaFoldDB" id="A0A916UKR2"/>
<gene>
    <name evidence="2" type="ORF">GCM10010994_37840</name>
</gene>
<dbReference type="EMBL" id="BMGG01000006">
    <property type="protein sequence ID" value="GGC75857.1"/>
    <property type="molecule type" value="Genomic_DNA"/>
</dbReference>
<dbReference type="RefSeq" id="WP_188610723.1">
    <property type="nucleotide sequence ID" value="NZ_BMGG01000006.1"/>
</dbReference>
<evidence type="ECO:0000313" key="3">
    <source>
        <dbReference type="Proteomes" id="UP000637002"/>
    </source>
</evidence>
<sequence>MSNWAILGLEPTGDTTAIRRAYARKLKAMDVDADPKGFMALRSALDLAVRQASEPEPQPIELTPGPAAALDSSPATDEIAEFWPSTAGELVSPVAERRPPASEPAVPFPPARTPKPVDDHEARFDRLAALLFVDDETAPPDRCALQEALRALLDHPDMEAIDLSARTEARLAEAIFHAVPRSDAILPLVVERFGWAPESRAIHARPLIVHLARRADDLAVLDQLSEPLHRWHAAFRLLQRPPPRRIGLRAWLGDAPQVAQLLADIRAHNPDLISALDTRHVALWDARLGARAEQVAKRSTSISWYGYLIGGWIALYAAHLTMSLSR</sequence>
<accession>A0A916UKR2</accession>
<protein>
    <recommendedName>
        <fullName evidence="4">J domain-containing protein</fullName>
    </recommendedName>
</protein>
<feature type="region of interest" description="Disordered" evidence="1">
    <location>
        <begin position="93"/>
        <end position="117"/>
    </location>
</feature>
<proteinExistence type="predicted"/>
<name>A0A916UKR2_9HYPH</name>
<evidence type="ECO:0008006" key="4">
    <source>
        <dbReference type="Google" id="ProtNLM"/>
    </source>
</evidence>
<evidence type="ECO:0000313" key="2">
    <source>
        <dbReference type="EMBL" id="GGC75857.1"/>
    </source>
</evidence>
<comment type="caution">
    <text evidence="2">The sequence shown here is derived from an EMBL/GenBank/DDBJ whole genome shotgun (WGS) entry which is preliminary data.</text>
</comment>
<organism evidence="2 3">
    <name type="scientific">Chelatococcus reniformis</name>
    <dbReference type="NCBI Taxonomy" id="1494448"/>
    <lineage>
        <taxon>Bacteria</taxon>
        <taxon>Pseudomonadati</taxon>
        <taxon>Pseudomonadota</taxon>
        <taxon>Alphaproteobacteria</taxon>
        <taxon>Hyphomicrobiales</taxon>
        <taxon>Chelatococcaceae</taxon>
        <taxon>Chelatococcus</taxon>
    </lineage>
</organism>
<dbReference type="Proteomes" id="UP000637002">
    <property type="component" value="Unassembled WGS sequence"/>
</dbReference>
<keyword evidence="3" id="KW-1185">Reference proteome</keyword>
<reference evidence="2" key="1">
    <citation type="journal article" date="2014" name="Int. J. Syst. Evol. Microbiol.">
        <title>Complete genome sequence of Corynebacterium casei LMG S-19264T (=DSM 44701T), isolated from a smear-ripened cheese.</title>
        <authorList>
            <consortium name="US DOE Joint Genome Institute (JGI-PGF)"/>
            <person name="Walter F."/>
            <person name="Albersmeier A."/>
            <person name="Kalinowski J."/>
            <person name="Ruckert C."/>
        </authorList>
    </citation>
    <scope>NUCLEOTIDE SEQUENCE</scope>
    <source>
        <strain evidence="2">CGMCC 1.12919</strain>
    </source>
</reference>
<feature type="region of interest" description="Disordered" evidence="1">
    <location>
        <begin position="52"/>
        <end position="72"/>
    </location>
</feature>
<reference evidence="2" key="2">
    <citation type="submission" date="2020-09" db="EMBL/GenBank/DDBJ databases">
        <authorList>
            <person name="Sun Q."/>
            <person name="Zhou Y."/>
        </authorList>
    </citation>
    <scope>NUCLEOTIDE SEQUENCE</scope>
    <source>
        <strain evidence="2">CGMCC 1.12919</strain>
    </source>
</reference>
<evidence type="ECO:0000256" key="1">
    <source>
        <dbReference type="SAM" id="MobiDB-lite"/>
    </source>
</evidence>